<protein>
    <submittedName>
        <fullName evidence="1">DUF1579 domain-containing protein</fullName>
    </submittedName>
</protein>
<sequence>MAHMPMAAEWFRFIFTAYSISSHMQRNPALETLVGTWRTTGQLVADPSRQLEGTDSYEWYEGSSLLLHRIAVTMGTEPVIGLEIISYDEELRHFSMHHFDAAGRLQVSAGSFHDNAWTFTSASERGIFTFSSNAQVLSGTWEKLSDNNKWEPWLAVRLEKQ</sequence>
<name>A0A3N4PV48_9BACT</name>
<keyword evidence="2" id="KW-1185">Reference proteome</keyword>
<proteinExistence type="predicted"/>
<reference evidence="1 2" key="1">
    <citation type="submission" date="2018-11" db="EMBL/GenBank/DDBJ databases">
        <title>Chitinophaga lutea sp.nov., isolate from arsenic contaminated soil.</title>
        <authorList>
            <person name="Zong Y."/>
        </authorList>
    </citation>
    <scope>NUCLEOTIDE SEQUENCE [LARGE SCALE GENOMIC DNA]</scope>
    <source>
        <strain evidence="1 2">ZY74</strain>
    </source>
</reference>
<dbReference type="AlphaFoldDB" id="A0A3N4PV48"/>
<organism evidence="1 2">
    <name type="scientific">Chitinophaga lutea</name>
    <dbReference type="NCBI Taxonomy" id="2488634"/>
    <lineage>
        <taxon>Bacteria</taxon>
        <taxon>Pseudomonadati</taxon>
        <taxon>Bacteroidota</taxon>
        <taxon>Chitinophagia</taxon>
        <taxon>Chitinophagales</taxon>
        <taxon>Chitinophagaceae</taxon>
        <taxon>Chitinophaga</taxon>
    </lineage>
</organism>
<evidence type="ECO:0000313" key="1">
    <source>
        <dbReference type="EMBL" id="RPE08027.1"/>
    </source>
</evidence>
<accession>A0A3N4PV48</accession>
<dbReference type="Proteomes" id="UP000278351">
    <property type="component" value="Unassembled WGS sequence"/>
</dbReference>
<gene>
    <name evidence="1" type="ORF">EGT74_13210</name>
</gene>
<dbReference type="Pfam" id="PF07617">
    <property type="entry name" value="DUF1579"/>
    <property type="match status" value="1"/>
</dbReference>
<evidence type="ECO:0000313" key="2">
    <source>
        <dbReference type="Proteomes" id="UP000278351"/>
    </source>
</evidence>
<comment type="caution">
    <text evidence="1">The sequence shown here is derived from an EMBL/GenBank/DDBJ whole genome shotgun (WGS) entry which is preliminary data.</text>
</comment>
<dbReference type="EMBL" id="RPDH01000002">
    <property type="protein sequence ID" value="RPE08027.1"/>
    <property type="molecule type" value="Genomic_DNA"/>
</dbReference>
<dbReference type="InterPro" id="IPR011473">
    <property type="entry name" value="DUF1579"/>
</dbReference>